<accession>A0A6T8ST44</accession>
<gene>
    <name evidence="1" type="ORF">NSCI0253_LOCUS4223</name>
    <name evidence="2" type="ORF">NSCI0253_LOCUS4227</name>
</gene>
<sequence length="101" mass="10793">MGNSSLCSCQHVFVGKEIQVSTMGGRPVDPCKARPMPVGSMQDVASDRVNVWHSGALHDSAGSSVAHVLEVVSDAWFSRVTPYTTPVADNRCLSTGSREMD</sequence>
<dbReference type="EMBL" id="HBFQ01005970">
    <property type="protein sequence ID" value="CAD8829881.1"/>
    <property type="molecule type" value="Transcribed_RNA"/>
</dbReference>
<evidence type="ECO:0000313" key="2">
    <source>
        <dbReference type="EMBL" id="CAD8829881.1"/>
    </source>
</evidence>
<dbReference type="AlphaFoldDB" id="A0A6T8ST44"/>
<organism evidence="2">
    <name type="scientific">Noctiluca scintillans</name>
    <name type="common">Sea sparkle</name>
    <name type="synonym">Red tide dinoflagellate</name>
    <dbReference type="NCBI Taxonomy" id="2966"/>
    <lineage>
        <taxon>Eukaryota</taxon>
        <taxon>Sar</taxon>
        <taxon>Alveolata</taxon>
        <taxon>Dinophyceae</taxon>
        <taxon>Noctilucales</taxon>
        <taxon>Noctilucaceae</taxon>
        <taxon>Noctiluca</taxon>
    </lineage>
</organism>
<dbReference type="EMBL" id="HBFQ01005959">
    <property type="protein sequence ID" value="CAD8829877.1"/>
    <property type="molecule type" value="Transcribed_RNA"/>
</dbReference>
<evidence type="ECO:0000313" key="1">
    <source>
        <dbReference type="EMBL" id="CAD8829877.1"/>
    </source>
</evidence>
<name>A0A6T8ST44_NOCSC</name>
<proteinExistence type="predicted"/>
<reference evidence="2" key="1">
    <citation type="submission" date="2021-01" db="EMBL/GenBank/DDBJ databases">
        <authorList>
            <person name="Corre E."/>
            <person name="Pelletier E."/>
            <person name="Niang G."/>
            <person name="Scheremetjew M."/>
            <person name="Finn R."/>
            <person name="Kale V."/>
            <person name="Holt S."/>
            <person name="Cochrane G."/>
            <person name="Meng A."/>
            <person name="Brown T."/>
            <person name="Cohen L."/>
        </authorList>
    </citation>
    <scope>NUCLEOTIDE SEQUENCE</scope>
</reference>
<protein>
    <submittedName>
        <fullName evidence="2">Uncharacterized protein</fullName>
    </submittedName>
</protein>